<keyword evidence="4 11" id="KW-0548">Nucleotidyltransferase</keyword>
<evidence type="ECO:0000256" key="5">
    <source>
        <dbReference type="ARBA" id="ARBA00022741"/>
    </source>
</evidence>
<dbReference type="GO" id="GO:0004016">
    <property type="term" value="F:adenylate cyclase activity"/>
    <property type="evidence" value="ECO:0007669"/>
    <property type="project" value="TreeGrafter"/>
</dbReference>
<evidence type="ECO:0000313" key="14">
    <source>
        <dbReference type="Proteomes" id="UP000752012"/>
    </source>
</evidence>
<keyword evidence="3 11" id="KW-0808">Transferase</keyword>
<dbReference type="NCBIfam" id="NF010009">
    <property type="entry name" value="PRK13482.1"/>
    <property type="match status" value="1"/>
</dbReference>
<dbReference type="PANTHER" id="PTHR34185">
    <property type="entry name" value="DIADENYLATE CYCLASE"/>
    <property type="match status" value="1"/>
</dbReference>
<reference evidence="13 14" key="1">
    <citation type="submission" date="2020-03" db="EMBL/GenBank/DDBJ databases">
        <title>Assessment of the enzymatic potential of alkaline-tolerant lipase obtained from Bacillus luteus H11 (technogenic soil) for the bioremediation of saline soils contaminated with petroleum substances.</title>
        <authorList>
            <person name="Kalwasinska A."/>
        </authorList>
    </citation>
    <scope>NUCLEOTIDE SEQUENCE [LARGE SCALE GENOMIC DNA]</scope>
    <source>
        <strain evidence="13 14">H11</strain>
    </source>
</reference>
<feature type="binding site" evidence="11">
    <location>
        <begin position="108"/>
        <end position="112"/>
    </location>
    <ligand>
        <name>ATP</name>
        <dbReference type="ChEBI" id="CHEBI:30616"/>
    </ligand>
</feature>
<dbReference type="AlphaFoldDB" id="A0A969PKN8"/>
<accession>A0A969PKN8</accession>
<evidence type="ECO:0000256" key="10">
    <source>
        <dbReference type="ARBA" id="ARBA00023204"/>
    </source>
</evidence>
<dbReference type="InterPro" id="IPR050338">
    <property type="entry name" value="DisA"/>
</dbReference>
<dbReference type="GO" id="GO:0106408">
    <property type="term" value="F:diadenylate cyclase activity"/>
    <property type="evidence" value="ECO:0007669"/>
    <property type="project" value="UniProtKB-EC"/>
</dbReference>
<comment type="function">
    <text evidence="11">Participates in a DNA-damage check-point that is active prior to asymmetric division when DNA is damaged. DisA forms globular foci that rapidly scan along the chromosomes during sporulation, searching for lesions. When a lesion is present, DisA pauses at the lesion site. This triggers a cellular response that culminates in a temporary block in sporulation initiation.</text>
</comment>
<evidence type="ECO:0000256" key="9">
    <source>
        <dbReference type="ARBA" id="ARBA00023125"/>
    </source>
</evidence>
<comment type="function">
    <text evidence="11">Has also diadenylate cyclase activity, catalyzing the condensation of 2 ATP molecules into cyclic di-AMP (c-di-AMP). c-di-AMP acts as a signaling molecule that couples DNA integrity with progression of sporulation. The rise in c-di-AMP level generated by DisA while scanning the chromosome, operates as a positive signal that advances sporulation; upon encountering a lesion, the DisA focus arrests at the damaged site and halts c-di-AMP synthesis.</text>
</comment>
<dbReference type="EC" id="2.7.7.85" evidence="11"/>
<dbReference type="FunFam" id="3.40.1700.10:FF:000001">
    <property type="entry name" value="DNA integrity scanning protein DisA"/>
    <property type="match status" value="1"/>
</dbReference>
<evidence type="ECO:0000256" key="7">
    <source>
        <dbReference type="ARBA" id="ARBA00022840"/>
    </source>
</evidence>
<comment type="cofactor">
    <cofactor evidence="2 11">
        <name>Mg(2+)</name>
        <dbReference type="ChEBI" id="CHEBI:18420"/>
    </cofactor>
</comment>
<dbReference type="Gene3D" id="1.10.150.20">
    <property type="entry name" value="5' to 3' exonuclease, C-terminal subdomain"/>
    <property type="match status" value="1"/>
</dbReference>
<keyword evidence="7 11" id="KW-0067">ATP-binding</keyword>
<evidence type="ECO:0000256" key="11">
    <source>
        <dbReference type="HAMAP-Rule" id="MF_01438"/>
    </source>
</evidence>
<dbReference type="HAMAP" id="MF_01438">
    <property type="entry name" value="DisA"/>
    <property type="match status" value="1"/>
</dbReference>
<evidence type="ECO:0000256" key="6">
    <source>
        <dbReference type="ARBA" id="ARBA00022763"/>
    </source>
</evidence>
<evidence type="ECO:0000256" key="4">
    <source>
        <dbReference type="ARBA" id="ARBA00022695"/>
    </source>
</evidence>
<dbReference type="Gene3D" id="1.20.1260.110">
    <property type="entry name" value="DNA integrity scanning linker region"/>
    <property type="match status" value="1"/>
</dbReference>
<dbReference type="InterPro" id="IPR010994">
    <property type="entry name" value="RuvA_2-like"/>
</dbReference>
<evidence type="ECO:0000256" key="1">
    <source>
        <dbReference type="ARBA" id="ARBA00000877"/>
    </source>
</evidence>
<evidence type="ECO:0000313" key="13">
    <source>
        <dbReference type="EMBL" id="NJP35975.1"/>
    </source>
</evidence>
<dbReference type="Pfam" id="PF10635">
    <property type="entry name" value="DisA-linker"/>
    <property type="match status" value="1"/>
</dbReference>
<keyword evidence="5 11" id="KW-0547">Nucleotide-binding</keyword>
<dbReference type="InterPro" id="IPR038331">
    <property type="entry name" value="DisA_sf"/>
</dbReference>
<feature type="binding site" evidence="11">
    <location>
        <position position="95"/>
    </location>
    <ligand>
        <name>ATP</name>
        <dbReference type="ChEBI" id="CHEBI:30616"/>
    </ligand>
</feature>
<keyword evidence="6 11" id="KW-0227">DNA damage</keyword>
<sequence length="360" mass="40958">MEHHRSNYDENFINDVLRLVAPGTKLREGIDNVLRAGTGGLIVLGYNNEMMNIVDGGFFINTDFSPAYLYELAKMDGAIILSEDGSRILYANTQLVPDNTIDSTETGIRHRTAQRVARQTGNLVISISQRRNVITLYQGAYRYALKDIGVILTKANQAIQTLEKYQSVLDQSITNLGALEFEELVTFSEVSQVMHRIEMVLRIKGEILNYVNELGDEGRLISMQLEELVMNTEQEALLLIKDYMKEADYSPKETLRKLKRLSNEELLDDNVIVKLLGYSKIVNLSEYPIAPRGYRVLSKIPRLPVMVIENLISRFEQLPHITRASQEELDEVDGIGEARAKKIKDGLTRLQEQLFIDRHI</sequence>
<dbReference type="Proteomes" id="UP000752012">
    <property type="component" value="Unassembled WGS sequence"/>
</dbReference>
<dbReference type="InterPro" id="IPR023763">
    <property type="entry name" value="DNA_integrity_scanning_protein"/>
</dbReference>
<keyword evidence="9 11" id="KW-0238">DNA-binding</keyword>
<dbReference type="GO" id="GO:0006281">
    <property type="term" value="P:DNA repair"/>
    <property type="evidence" value="ECO:0007669"/>
    <property type="project" value="UniProtKB-UniRule"/>
</dbReference>
<feature type="domain" description="DAC" evidence="12">
    <location>
        <begin position="10"/>
        <end position="148"/>
    </location>
</feature>
<protein>
    <recommendedName>
        <fullName evidence="11">DNA integrity scanning protein DisA</fullName>
    </recommendedName>
    <alternativeName>
        <fullName evidence="11">Cyclic di-AMP synthase</fullName>
        <shortName evidence="11">c-di-AMP synthase</shortName>
    </alternativeName>
    <alternativeName>
        <fullName evidence="11">Diadenylate cyclase</fullName>
        <ecNumber evidence="11">2.7.7.85</ecNumber>
    </alternativeName>
</protein>
<dbReference type="PANTHER" id="PTHR34185:SF3">
    <property type="entry name" value="DNA INTEGRITY SCANNING PROTEIN DISA"/>
    <property type="match status" value="1"/>
</dbReference>
<dbReference type="InterPro" id="IPR036888">
    <property type="entry name" value="DNA_integrity_DisA_N_sf"/>
</dbReference>
<feature type="binding site" evidence="11">
    <location>
        <position position="77"/>
    </location>
    <ligand>
        <name>ATP</name>
        <dbReference type="ChEBI" id="CHEBI:30616"/>
    </ligand>
</feature>
<comment type="caution">
    <text evidence="13">The sequence shown here is derived from an EMBL/GenBank/DDBJ whole genome shotgun (WGS) entry which is preliminary data.</text>
</comment>
<dbReference type="Pfam" id="PF02457">
    <property type="entry name" value="DAC"/>
    <property type="match status" value="1"/>
</dbReference>
<dbReference type="InterPro" id="IPR018906">
    <property type="entry name" value="DNA_integrity_scan_DisA_link"/>
</dbReference>
<evidence type="ECO:0000256" key="8">
    <source>
        <dbReference type="ARBA" id="ARBA00022842"/>
    </source>
</evidence>
<dbReference type="RefSeq" id="WP_168004270.1">
    <property type="nucleotide sequence ID" value="NZ_JAATHJ010000001.1"/>
</dbReference>
<dbReference type="SUPFAM" id="SSF47781">
    <property type="entry name" value="RuvA domain 2-like"/>
    <property type="match status" value="1"/>
</dbReference>
<comment type="similarity">
    <text evidence="11">Belongs to the DisA family.</text>
</comment>
<dbReference type="GO" id="GO:0005524">
    <property type="term" value="F:ATP binding"/>
    <property type="evidence" value="ECO:0007669"/>
    <property type="project" value="UniProtKB-UniRule"/>
</dbReference>
<dbReference type="PROSITE" id="PS51794">
    <property type="entry name" value="DAC"/>
    <property type="match status" value="1"/>
</dbReference>
<evidence type="ECO:0000259" key="12">
    <source>
        <dbReference type="PROSITE" id="PS51794"/>
    </source>
</evidence>
<evidence type="ECO:0000256" key="3">
    <source>
        <dbReference type="ARBA" id="ARBA00022679"/>
    </source>
</evidence>
<dbReference type="Gene3D" id="3.40.1700.10">
    <property type="entry name" value="DNA integrity scanning protein, DisA, N-terminal domain"/>
    <property type="match status" value="1"/>
</dbReference>
<evidence type="ECO:0000256" key="2">
    <source>
        <dbReference type="ARBA" id="ARBA00001946"/>
    </source>
</evidence>
<keyword evidence="10 11" id="KW-0234">DNA repair</keyword>
<dbReference type="SUPFAM" id="SSF143597">
    <property type="entry name" value="YojJ-like"/>
    <property type="match status" value="1"/>
</dbReference>
<comment type="subunit">
    <text evidence="11">Homooctamer.</text>
</comment>
<name>A0A969PKN8_9BACI</name>
<gene>
    <name evidence="11 13" type="primary">disA</name>
    <name evidence="13" type="ORF">HCN83_00045</name>
</gene>
<organism evidence="13 14">
    <name type="scientific">Alkalicoccus luteus</name>
    <dbReference type="NCBI Taxonomy" id="1237094"/>
    <lineage>
        <taxon>Bacteria</taxon>
        <taxon>Bacillati</taxon>
        <taxon>Bacillota</taxon>
        <taxon>Bacilli</taxon>
        <taxon>Bacillales</taxon>
        <taxon>Bacillaceae</taxon>
        <taxon>Alkalicoccus</taxon>
    </lineage>
</organism>
<comment type="catalytic activity">
    <reaction evidence="1 11">
        <text>2 ATP = 3',3'-c-di-AMP + 2 diphosphate</text>
        <dbReference type="Rhea" id="RHEA:35655"/>
        <dbReference type="ChEBI" id="CHEBI:30616"/>
        <dbReference type="ChEBI" id="CHEBI:33019"/>
        <dbReference type="ChEBI" id="CHEBI:71500"/>
        <dbReference type="EC" id="2.7.7.85"/>
    </reaction>
</comment>
<dbReference type="InterPro" id="IPR003390">
    <property type="entry name" value="DNA_integrity_scan_DisA_N"/>
</dbReference>
<dbReference type="EMBL" id="JAATHJ010000001">
    <property type="protein sequence ID" value="NJP35975.1"/>
    <property type="molecule type" value="Genomic_DNA"/>
</dbReference>
<proteinExistence type="inferred from homology"/>
<keyword evidence="8 11" id="KW-0460">Magnesium</keyword>
<keyword evidence="14" id="KW-1185">Reference proteome</keyword>
<dbReference type="GO" id="GO:0003677">
    <property type="term" value="F:DNA binding"/>
    <property type="evidence" value="ECO:0007669"/>
    <property type="project" value="UniProtKB-UniRule"/>
</dbReference>